<dbReference type="InterPro" id="IPR047655">
    <property type="entry name" value="Transpos_IS630-like"/>
</dbReference>
<dbReference type="InterPro" id="IPR036397">
    <property type="entry name" value="RNaseH_sf"/>
</dbReference>
<name>A0A0N7KXG8_9HYPH</name>
<reference evidence="2" key="1">
    <citation type="journal article" date="2015" name="Proc. Natl. Acad. Sci. U.S.A.">
        <title>Bacterial clade with the ribosomal RNA operon on a small plasmid rather than the chromosome.</title>
        <authorList>
            <person name="Anda M."/>
            <person name="Ohtsubo Y."/>
            <person name="Okubo T."/>
            <person name="Sugawara M."/>
            <person name="Nagata Y."/>
            <person name="Tsuda M."/>
            <person name="Minamisawa K."/>
            <person name="Mitsui H."/>
        </authorList>
    </citation>
    <scope>NUCLEOTIDE SEQUENCE</scope>
    <source>
        <strain evidence="2">DSM 14790</strain>
    </source>
</reference>
<dbReference type="AlphaFoldDB" id="A0A0N7KXG8"/>
<evidence type="ECO:0000313" key="2">
    <source>
        <dbReference type="EMBL" id="BAT26881.1"/>
    </source>
</evidence>
<sequence>MEQERADLLKRRQAWFDDQLGLDPAKLVFIDETGLSTKMARLRGRAPRGERCRAGVPHGHWKTTTFTGALRLTGMTAPMVLDGAMNGIAFRAYVEQVLVPTLLPGDVVIMDNLPAHKAEGVRLAIEQAGAELRFLPPYSPDFNTIEMAFSKLKVLTRSKAERTVDGLWDAVGAVIPLFKPDECANYFAAAGYEPD</sequence>
<dbReference type="PANTHER" id="PTHR46564">
    <property type="entry name" value="TRANSPOSASE"/>
    <property type="match status" value="1"/>
</dbReference>
<dbReference type="InterPro" id="IPR038717">
    <property type="entry name" value="Tc1-like_DDE_dom"/>
</dbReference>
<proteinExistence type="predicted"/>
<dbReference type="NCBIfam" id="NF033545">
    <property type="entry name" value="transpos_IS630"/>
    <property type="match status" value="1"/>
</dbReference>
<dbReference type="Pfam" id="PF13358">
    <property type="entry name" value="DDE_3"/>
    <property type="match status" value="1"/>
</dbReference>
<dbReference type="PANTHER" id="PTHR46564:SF1">
    <property type="entry name" value="TRANSPOSASE"/>
    <property type="match status" value="1"/>
</dbReference>
<dbReference type="EMBL" id="LC066374">
    <property type="protein sequence ID" value="BAT26881.1"/>
    <property type="molecule type" value="Genomic_DNA"/>
</dbReference>
<protein>
    <submittedName>
        <fullName evidence="2">Transposase</fullName>
    </submittedName>
</protein>
<dbReference type="GO" id="GO:0003676">
    <property type="term" value="F:nucleic acid binding"/>
    <property type="evidence" value="ECO:0007669"/>
    <property type="project" value="InterPro"/>
</dbReference>
<evidence type="ECO:0000259" key="1">
    <source>
        <dbReference type="Pfam" id="PF13358"/>
    </source>
</evidence>
<organism evidence="2">
    <name type="scientific">Aurantimonas coralicida</name>
    <dbReference type="NCBI Taxonomy" id="182270"/>
    <lineage>
        <taxon>Bacteria</taxon>
        <taxon>Pseudomonadati</taxon>
        <taxon>Pseudomonadota</taxon>
        <taxon>Alphaproteobacteria</taxon>
        <taxon>Hyphomicrobiales</taxon>
        <taxon>Aurantimonadaceae</taxon>
        <taxon>Aurantimonas</taxon>
    </lineage>
</organism>
<feature type="domain" description="Tc1-like transposase DDE" evidence="1">
    <location>
        <begin position="27"/>
        <end position="156"/>
    </location>
</feature>
<dbReference type="Gene3D" id="3.30.420.10">
    <property type="entry name" value="Ribonuclease H-like superfamily/Ribonuclease H"/>
    <property type="match status" value="1"/>
</dbReference>
<accession>A0A0N7KXG8</accession>